<organism evidence="2 3">
    <name type="scientific">Xenopus laevis</name>
    <name type="common">African clawed frog</name>
    <dbReference type="NCBI Taxonomy" id="8355"/>
    <lineage>
        <taxon>Eukaryota</taxon>
        <taxon>Metazoa</taxon>
        <taxon>Chordata</taxon>
        <taxon>Craniata</taxon>
        <taxon>Vertebrata</taxon>
        <taxon>Euteleostomi</taxon>
        <taxon>Amphibia</taxon>
        <taxon>Batrachia</taxon>
        <taxon>Anura</taxon>
        <taxon>Pipoidea</taxon>
        <taxon>Pipidae</taxon>
        <taxon>Xenopodinae</taxon>
        <taxon>Xenopus</taxon>
        <taxon>Xenopus</taxon>
    </lineage>
</organism>
<dbReference type="AlphaFoldDB" id="A0A974I2A9"/>
<sequence length="112" mass="11950">MTVKGLGRGAVEAEDEGESFKQELAVQIQTGPGEECDESDWIGRRGVRTGADWVGTGWSGRRTGTDWMGQDGVGVDRGRLNWIGQDGVGVKSNQTGDLLAGGRTGQNRTERA</sequence>
<feature type="region of interest" description="Disordered" evidence="1">
    <location>
        <begin position="87"/>
        <end position="112"/>
    </location>
</feature>
<evidence type="ECO:0000313" key="2">
    <source>
        <dbReference type="EMBL" id="OCT98596.1"/>
    </source>
</evidence>
<reference evidence="3" key="1">
    <citation type="journal article" date="2016" name="Nature">
        <title>Genome evolution in the allotetraploid frog Xenopus laevis.</title>
        <authorList>
            <person name="Session A.M."/>
            <person name="Uno Y."/>
            <person name="Kwon T."/>
            <person name="Chapman J.A."/>
            <person name="Toyoda A."/>
            <person name="Takahashi S."/>
            <person name="Fukui A."/>
            <person name="Hikosaka A."/>
            <person name="Suzuki A."/>
            <person name="Kondo M."/>
            <person name="van Heeringen S.J."/>
            <person name="Quigley I."/>
            <person name="Heinz S."/>
            <person name="Ogino H."/>
            <person name="Ochi H."/>
            <person name="Hellsten U."/>
            <person name="Lyons J.B."/>
            <person name="Simakov O."/>
            <person name="Putnam N."/>
            <person name="Stites J."/>
            <person name="Kuroki Y."/>
            <person name="Tanaka T."/>
            <person name="Michiue T."/>
            <person name="Watanabe M."/>
            <person name="Bogdanovic O."/>
            <person name="Lister R."/>
            <person name="Georgiou G."/>
            <person name="Paranjpe S.S."/>
            <person name="van Kruijsbergen I."/>
            <person name="Shu S."/>
            <person name="Carlson J."/>
            <person name="Kinoshita T."/>
            <person name="Ohta Y."/>
            <person name="Mawaribuchi S."/>
            <person name="Jenkins J."/>
            <person name="Grimwood J."/>
            <person name="Schmutz J."/>
            <person name="Mitros T."/>
            <person name="Mozaffari S.V."/>
            <person name="Suzuki Y."/>
            <person name="Haramoto Y."/>
            <person name="Yamamoto T.S."/>
            <person name="Takagi C."/>
            <person name="Heald R."/>
            <person name="Miller K."/>
            <person name="Haudenschild C."/>
            <person name="Kitzman J."/>
            <person name="Nakayama T."/>
            <person name="Izutsu Y."/>
            <person name="Robert J."/>
            <person name="Fortriede J."/>
            <person name="Burns K."/>
            <person name="Lotay V."/>
            <person name="Karimi K."/>
            <person name="Yasuoka Y."/>
            <person name="Dichmann D.S."/>
            <person name="Flajnik M.F."/>
            <person name="Houston D.W."/>
            <person name="Shendure J."/>
            <person name="DuPasquier L."/>
            <person name="Vize P.D."/>
            <person name="Zorn A.M."/>
            <person name="Ito M."/>
            <person name="Marcotte E.M."/>
            <person name="Wallingford J.B."/>
            <person name="Ito Y."/>
            <person name="Asashima M."/>
            <person name="Ueno N."/>
            <person name="Matsuda Y."/>
            <person name="Veenstra G.J."/>
            <person name="Fujiyama A."/>
            <person name="Harland R.M."/>
            <person name="Taira M."/>
            <person name="Rokhsar D.S."/>
        </authorList>
    </citation>
    <scope>NUCLEOTIDE SEQUENCE [LARGE SCALE GENOMIC DNA]</scope>
    <source>
        <strain evidence="3">J</strain>
    </source>
</reference>
<dbReference type="Proteomes" id="UP000694892">
    <property type="component" value="Chromosome 1S"/>
</dbReference>
<accession>A0A974I2A9</accession>
<protein>
    <submittedName>
        <fullName evidence="2">Uncharacterized protein</fullName>
    </submittedName>
</protein>
<proteinExistence type="predicted"/>
<name>A0A974I2A9_XENLA</name>
<feature type="region of interest" description="Disordered" evidence="1">
    <location>
        <begin position="1"/>
        <end position="72"/>
    </location>
</feature>
<dbReference type="EMBL" id="CM004467">
    <property type="protein sequence ID" value="OCT98596.1"/>
    <property type="molecule type" value="Genomic_DNA"/>
</dbReference>
<evidence type="ECO:0000256" key="1">
    <source>
        <dbReference type="SAM" id="MobiDB-lite"/>
    </source>
</evidence>
<gene>
    <name evidence="2" type="ORF">XELAEV_18010831mg</name>
</gene>
<evidence type="ECO:0000313" key="3">
    <source>
        <dbReference type="Proteomes" id="UP000694892"/>
    </source>
</evidence>